<evidence type="ECO:0000259" key="7">
    <source>
        <dbReference type="Pfam" id="PF00501"/>
    </source>
</evidence>
<dbReference type="InterPro" id="IPR025110">
    <property type="entry name" value="AMP-bd_C"/>
</dbReference>
<sequence length="634" mass="68395">MAEPDLPRWAAVADQLTWSRHPDVIFQPHGRYGSWFPGGTLNVVTNCVDRHLPANADQPAIHWEGEPGDRRTITYHDLAREVEMMAAALRGLGVGTGDRVALHLGWLPEAVVAMLACARIGAVFAVLPVPLPVEALAERLDDLAPRVLITQDGAWRHGTIIPTKARVDDALTAVAGVEHTIVIRRTGQDVAWYEGDRWLHHLLDPFRDTAGPADQATQAEPPSGIRGIAHVAAAPPAALPAEHPLLITWLANRRGRPVTAVHGTANLLAAAVAVHRYGLSPGGVFWCAGDLAWIAAPVHGVLGPLAWGDTTVMFEGTLDVPTRRRLWDIIDRYRVTTLLTVPSVLARLRDWPDAAPPEPDKRTLRRVIAMAEPFQPALRTWIADQFTGDPDAVADAWGQIELGGIVTVDHPVDAGRMPDTSPEIIDAIGRSARPGTPGELVLRRPWAGTLRALRGAGAGDAYEHWGHPDQQYATGDRVVRHRDPVNPGDRLDFLGRIDPVVSISGQLVSLAEVRDVLLDHPFLAAAEVVTRPDTKLGRRLVAYVVPATDTIPGAALAHELVEVVQETLGGLARPSAIHFLDRIGDDLAPDARRRALEVIAASITTPTPAHITWARVHAAAKIKSGHLNDGSSAS</sequence>
<dbReference type="RefSeq" id="WP_377432762.1">
    <property type="nucleotide sequence ID" value="NZ_JBHSPR010000069.1"/>
</dbReference>
<protein>
    <recommendedName>
        <fullName evidence="2">acetate--CoA ligase</fullName>
        <ecNumber evidence="2">6.2.1.1</ecNumber>
    </recommendedName>
</protein>
<dbReference type="InterPro" id="IPR042099">
    <property type="entry name" value="ANL_N_sf"/>
</dbReference>
<dbReference type="InterPro" id="IPR000873">
    <property type="entry name" value="AMP-dep_synth/lig_dom"/>
</dbReference>
<accession>A0ABW1KM53</accession>
<feature type="domain" description="AMP-dependent synthetase/ligase" evidence="7">
    <location>
        <begin position="52"/>
        <end position="446"/>
    </location>
</feature>
<reference evidence="11" key="1">
    <citation type="journal article" date="2019" name="Int. J. Syst. Evol. Microbiol.">
        <title>The Global Catalogue of Microorganisms (GCM) 10K type strain sequencing project: providing services to taxonomists for standard genome sequencing and annotation.</title>
        <authorList>
            <consortium name="The Broad Institute Genomics Platform"/>
            <consortium name="The Broad Institute Genome Sequencing Center for Infectious Disease"/>
            <person name="Wu L."/>
            <person name="Ma J."/>
        </authorList>
    </citation>
    <scope>NUCLEOTIDE SEQUENCE [LARGE SCALE GENOMIC DNA]</scope>
    <source>
        <strain evidence="11">ZS-35-S2</strain>
    </source>
</reference>
<evidence type="ECO:0000256" key="2">
    <source>
        <dbReference type="ARBA" id="ARBA00013275"/>
    </source>
</evidence>
<keyword evidence="11" id="KW-1185">Reference proteome</keyword>
<keyword evidence="6" id="KW-0007">Acetylation</keyword>
<proteinExistence type="inferred from homology"/>
<dbReference type="EC" id="6.2.1.1" evidence="2"/>
<dbReference type="PANTHER" id="PTHR24095">
    <property type="entry name" value="ACETYL-COENZYME A SYNTHETASE"/>
    <property type="match status" value="1"/>
</dbReference>
<evidence type="ECO:0000313" key="10">
    <source>
        <dbReference type="EMBL" id="MFC6022892.1"/>
    </source>
</evidence>
<feature type="domain" description="AMP-binding enzyme C-terminal" evidence="8">
    <location>
        <begin position="515"/>
        <end position="583"/>
    </location>
</feature>
<organism evidence="10 11">
    <name type="scientific">Plantactinospora solaniradicis</name>
    <dbReference type="NCBI Taxonomy" id="1723736"/>
    <lineage>
        <taxon>Bacteria</taxon>
        <taxon>Bacillati</taxon>
        <taxon>Actinomycetota</taxon>
        <taxon>Actinomycetes</taxon>
        <taxon>Micromonosporales</taxon>
        <taxon>Micromonosporaceae</taxon>
        <taxon>Plantactinospora</taxon>
    </lineage>
</organism>
<dbReference type="Pfam" id="PF00501">
    <property type="entry name" value="AMP-binding"/>
    <property type="match status" value="1"/>
</dbReference>
<dbReference type="Pfam" id="PF16177">
    <property type="entry name" value="ACAS_N"/>
    <property type="match status" value="1"/>
</dbReference>
<dbReference type="Gene3D" id="3.30.300.30">
    <property type="match status" value="1"/>
</dbReference>
<gene>
    <name evidence="10" type="ORF">ACFP2T_42905</name>
</gene>
<feature type="domain" description="Acetyl-coenzyme A synthetase N-terminal" evidence="9">
    <location>
        <begin position="9"/>
        <end position="47"/>
    </location>
</feature>
<keyword evidence="4" id="KW-0547">Nucleotide-binding</keyword>
<dbReference type="InterPro" id="IPR045851">
    <property type="entry name" value="AMP-bd_C_sf"/>
</dbReference>
<name>A0ABW1KM53_9ACTN</name>
<evidence type="ECO:0000313" key="11">
    <source>
        <dbReference type="Proteomes" id="UP001596203"/>
    </source>
</evidence>
<dbReference type="EMBL" id="JBHSPR010000069">
    <property type="protein sequence ID" value="MFC6022892.1"/>
    <property type="molecule type" value="Genomic_DNA"/>
</dbReference>
<comment type="caution">
    <text evidence="10">The sequence shown here is derived from an EMBL/GenBank/DDBJ whole genome shotgun (WGS) entry which is preliminary data.</text>
</comment>
<dbReference type="PANTHER" id="PTHR24095:SF14">
    <property type="entry name" value="ACETYL-COENZYME A SYNTHETASE 1"/>
    <property type="match status" value="1"/>
</dbReference>
<evidence type="ECO:0000256" key="1">
    <source>
        <dbReference type="ARBA" id="ARBA00006432"/>
    </source>
</evidence>
<dbReference type="Pfam" id="PF13193">
    <property type="entry name" value="AMP-binding_C"/>
    <property type="match status" value="1"/>
</dbReference>
<evidence type="ECO:0000259" key="8">
    <source>
        <dbReference type="Pfam" id="PF13193"/>
    </source>
</evidence>
<dbReference type="InterPro" id="IPR032387">
    <property type="entry name" value="ACAS_N"/>
</dbReference>
<evidence type="ECO:0000259" key="9">
    <source>
        <dbReference type="Pfam" id="PF16177"/>
    </source>
</evidence>
<evidence type="ECO:0000256" key="3">
    <source>
        <dbReference type="ARBA" id="ARBA00022598"/>
    </source>
</evidence>
<evidence type="ECO:0000256" key="6">
    <source>
        <dbReference type="ARBA" id="ARBA00022990"/>
    </source>
</evidence>
<evidence type="ECO:0000256" key="5">
    <source>
        <dbReference type="ARBA" id="ARBA00022840"/>
    </source>
</evidence>
<keyword evidence="3" id="KW-0436">Ligase</keyword>
<dbReference type="SUPFAM" id="SSF56801">
    <property type="entry name" value="Acetyl-CoA synthetase-like"/>
    <property type="match status" value="1"/>
</dbReference>
<evidence type="ECO:0000256" key="4">
    <source>
        <dbReference type="ARBA" id="ARBA00022741"/>
    </source>
</evidence>
<keyword evidence="5" id="KW-0067">ATP-binding</keyword>
<dbReference type="Gene3D" id="3.40.50.12780">
    <property type="entry name" value="N-terminal domain of ligase-like"/>
    <property type="match status" value="1"/>
</dbReference>
<comment type="similarity">
    <text evidence="1">Belongs to the ATP-dependent AMP-binding enzyme family.</text>
</comment>
<dbReference type="Proteomes" id="UP001596203">
    <property type="component" value="Unassembled WGS sequence"/>
</dbReference>